<dbReference type="GO" id="GO:0006633">
    <property type="term" value="P:fatty acid biosynthetic process"/>
    <property type="evidence" value="ECO:0007669"/>
    <property type="project" value="InterPro"/>
</dbReference>
<dbReference type="RefSeq" id="XP_016232929.1">
    <property type="nucleotide sequence ID" value="XM_016384306.1"/>
</dbReference>
<dbReference type="GO" id="GO:0016491">
    <property type="term" value="F:oxidoreductase activity"/>
    <property type="evidence" value="ECO:0007669"/>
    <property type="project" value="UniProtKB-KW"/>
</dbReference>
<sequence length="2394" mass="259695">MGSLAQLATDSDDIAVIGLSCRFPGGASTTDKFWNLLYNSESAYTEVPKSRFNVDAFYHAGDKLGTLRCRGGHFLDGDISAFDAPFFNITAQDAKAMDPTARMLLEVTYEALENAGLRLHDLAGSDTGCYIGCFTRDWHEQQIKDSETAPMYAGTGTGFSLLSNRVSWAYDLRGPSITLDTACSSSLVGLHLACQSLKSKESKLAIVCGANLILSPDLAIFLSNLHMLSKEGLSRSFAAGTSGYGRGEGIATLILKPLADAVRDGDPIRAVIRGTGVNQDGHTTGITVPNSDAQADLILSTYSAAKLDLSETAYFEAHGTGTAVGDPLELAAVARTLGKARKQDNIVVGSVKSNIGHLEGAAGLAGVIKCILMLERGTILPNIHFDQPNRRIPFDDWKITVPTSALPWPQHLSKRTSVNSFGYGGTNAHAIIDNAEDFLRSQGWHEISQGSGKEFPRKRLFVVSAPTDAGLDRLRKQFCEYLDSIKADAELAYMTRLAYTLSHRRTRFDWKAHVVASTLKELREQLSAPSISASRSSATPPALAFVFTGQGAQWARMGVELMQLPTFKASIFDAQAYLTSIGCDWSLIHELEQSQSSSNIQLAKFSQPICTILQVALVDLLRHWGIFPGVVLGHSSGEIAAAYAYGALTCEDAWLISYWRGKLCSELSNTAPELKGSMAAAGLSQAEALEHISRIDPAHGRLVVACINSPTSVTISGDESAMDVLGKKLKEASIFFRKLKVENAYHSHHMQRIAAQYLEKISGLQPKSTPSQGVTMASSVTGQRVPPGDLGPEYWVRNLVSPVLFLDAVQTLFTASNERRRRARTTHSTNINITVEIGPHSALKGPLRQILQAQDISGVDYVSVLTRGDDGLQSALDAAGALYDKGVPVDLLHVNDIVSKPKVLTDLPPYPWNHTLKYWSESRLSRNYRNRQNPYHDLIGTVTTGYNTLAPTWRNILKTSEKPWLRDHVVQDTILYPAAGILVMPIEAMRQLADPSRQIDNIQLKDVRIGKAVVVPDDSTGVEVTLQLHRQKAANSSLYQNEWWSFTVASCTPDQEPEENAFGMVSVRYTSDNVTSWPATQQAKKMLESEYRASCAQCTHHVGPEDFYKTTQQAGLNYGPAFQGLTQICTSKRRCHCIIAIPDTKAIMPEGIESEHLIHPTTLDIIFHSLFAALGDDRSLNLQTAAVPVSFEQLTIAVASLPSGAGATYHGFCTARRDGPREIVADICYSDQQWDGPKVHIQGIRCRELPRLSSTASADSLKAPLGTLEWKPDISLAGSGALDGILSKTATFQEGLTKANWISTNNQFVQIMELTIHKNPKPSILQLRGVLPSSNHLVPLLTDTHNIGETYFERFAYVDSDPQSLHEARLALEPWKSKASCIEVPDGAELPGEVLPTKSFNAVIVWPKAGSRATGEQEKSKLKTLLQEGGLLICLNPGVAVRTKYVSFALHMSLQSNVDSDGDAGLARTEGLTLLGHTIYQDETTSLTLTVELRSSEIIPPEGVCIIEPVTTSKRTEALSQALDLQLSECGLPAVRYKWPIESAQIARKPIISLLEAEDAFLTECSSADFGAIKGLTLHCGSLLWISGGGFPVAGAPMGFMRVIKNENPNLDLRYLALEDYMTTSDLGQLAANILRVAFRPTVDREFKLIADQIHISRWTEDEKLGQMIKDKIQSPTTMLLAKGVPSLQLHRSVAGSASYFTATATDIADRVLAADQIEVEVKAFKLSDTESSAKEFSGTVKTVGSSTSRLRVGDRVFGCQVGPYRTTYKISESLCHTIPEQVTFEDAATWAITLGTAHKSIFSTAQIRQHHKVLVQGATLVGVAAIQLAKGLGADVHLSVKNNSERQLGNAYGIPDHQIFHEEDPNLQVNLMAITDKAGFDTILVTSANGEDLATLWKCVTDGGHLINTVGGFVTGALDLAPFQKGCHYSQIDTIHDLETNPKLVADTLKNLSIFVKTQSVVVKPHLEVFSAAKVADALAYVQEQDGPHEAIITISNSDEIPVSPDAKSPLRLKGDATYVITGGTGGLGRSLARLLFYHGARNLVFISRSGLKSGNAQTLVDEMTALGISVRVYAGDVSDADRMKEIVASCSSELPQIRGVIQSAAVLNDAIYENLTYESWREAIKPKVHGSWLLHQLLPRDMDFFVMLSSIAGVVGNRSQAAYATGNTYQDALAKYRRDLGLPAVSIDLGLMTGIGLIAERGGFTNLRKSEAVALNETELHSIVRSAIVGFYGDSKVPPQLVTGLPSGGILHRQGLDSPFYYDDPRFAFLEKLGLDQAIVEMGGTPEGSDTKSTLSSLLEKAKTLAEATNIITAAICAQLAKGLQTTTENIDPEKTIHSYGVDSLMAVEIRGWILQQIKADISLFEVLSGQSISTLAAKVSSASKLVPAGLE</sequence>
<keyword evidence="4" id="KW-0521">NADP</keyword>
<dbReference type="GO" id="GO:0004312">
    <property type="term" value="F:fatty acid synthase activity"/>
    <property type="evidence" value="ECO:0007669"/>
    <property type="project" value="TreeGrafter"/>
</dbReference>
<dbReference type="InterPro" id="IPR009081">
    <property type="entry name" value="PP-bd_ACP"/>
</dbReference>
<dbReference type="InterPro" id="IPR036736">
    <property type="entry name" value="ACP-like_sf"/>
</dbReference>
<dbReference type="SUPFAM" id="SSF52151">
    <property type="entry name" value="FabD/lysophospholipase-like"/>
    <property type="match status" value="1"/>
</dbReference>
<feature type="active site" description="Proton acceptor; for dehydratase activity" evidence="8">
    <location>
        <position position="968"/>
    </location>
</feature>
<dbReference type="Gene3D" id="3.30.70.3290">
    <property type="match status" value="1"/>
</dbReference>
<evidence type="ECO:0000256" key="8">
    <source>
        <dbReference type="PROSITE-ProRule" id="PRU01363"/>
    </source>
</evidence>
<evidence type="ECO:0000259" key="10">
    <source>
        <dbReference type="PROSITE" id="PS52004"/>
    </source>
</evidence>
<dbReference type="SUPFAM" id="SSF53901">
    <property type="entry name" value="Thiolase-like"/>
    <property type="match status" value="1"/>
</dbReference>
<dbReference type="SMART" id="SM00822">
    <property type="entry name" value="PKS_KR"/>
    <property type="match status" value="1"/>
</dbReference>
<evidence type="ECO:0000256" key="4">
    <source>
        <dbReference type="ARBA" id="ARBA00022857"/>
    </source>
</evidence>
<dbReference type="PANTHER" id="PTHR43775:SF29">
    <property type="entry name" value="ASPERFURANONE POLYKETIDE SYNTHASE AFOG-RELATED"/>
    <property type="match status" value="1"/>
</dbReference>
<dbReference type="SMART" id="SM00829">
    <property type="entry name" value="PKS_ER"/>
    <property type="match status" value="1"/>
</dbReference>
<keyword evidence="3" id="KW-0808">Transferase</keyword>
<dbReference type="Pfam" id="PF00107">
    <property type="entry name" value="ADH_zinc_N"/>
    <property type="match status" value="1"/>
</dbReference>
<dbReference type="InterPro" id="IPR013149">
    <property type="entry name" value="ADH-like_C"/>
</dbReference>
<dbReference type="InterPro" id="IPR020843">
    <property type="entry name" value="ER"/>
</dbReference>
<dbReference type="Gene3D" id="3.40.47.10">
    <property type="match status" value="1"/>
</dbReference>
<dbReference type="InterPro" id="IPR042104">
    <property type="entry name" value="PKS_dehydratase_sf"/>
</dbReference>
<dbReference type="InterPro" id="IPR016039">
    <property type="entry name" value="Thiolase-like"/>
</dbReference>
<feature type="domain" description="Ketosynthase family 3 (KS3)" evidence="10">
    <location>
        <begin position="11"/>
        <end position="434"/>
    </location>
</feature>
<dbReference type="Gene3D" id="3.10.129.110">
    <property type="entry name" value="Polyketide synthase dehydratase"/>
    <property type="match status" value="1"/>
</dbReference>
<proteinExistence type="predicted"/>
<dbReference type="Pfam" id="PF14765">
    <property type="entry name" value="PS-DH"/>
    <property type="match status" value="1"/>
</dbReference>
<dbReference type="PROSITE" id="PS00606">
    <property type="entry name" value="KS3_1"/>
    <property type="match status" value="1"/>
</dbReference>
<reference evidence="12 13" key="1">
    <citation type="submission" date="2015-01" db="EMBL/GenBank/DDBJ databases">
        <title>The Genome Sequence of Exophiala spinifera CBS89968.</title>
        <authorList>
            <consortium name="The Broad Institute Genomics Platform"/>
            <person name="Cuomo C."/>
            <person name="de Hoog S."/>
            <person name="Gorbushina A."/>
            <person name="Stielow B."/>
            <person name="Teixiera M."/>
            <person name="Abouelleil A."/>
            <person name="Chapman S.B."/>
            <person name="Priest M."/>
            <person name="Young S.K."/>
            <person name="Wortman J."/>
            <person name="Nusbaum C."/>
            <person name="Birren B."/>
        </authorList>
    </citation>
    <scope>NUCLEOTIDE SEQUENCE [LARGE SCALE GENOMIC DNA]</scope>
    <source>
        <strain evidence="12 13">CBS 89968</strain>
    </source>
</reference>
<dbReference type="GeneID" id="27337074"/>
<dbReference type="CDD" id="cd00833">
    <property type="entry name" value="PKS"/>
    <property type="match status" value="1"/>
</dbReference>
<keyword evidence="2" id="KW-0597">Phosphoprotein</keyword>
<accession>A0A0D2B1B3</accession>
<name>A0A0D2B1B3_9EURO</name>
<dbReference type="Pfam" id="PF16197">
    <property type="entry name" value="KAsynt_C_assoc"/>
    <property type="match status" value="1"/>
</dbReference>
<dbReference type="Gene3D" id="3.40.366.10">
    <property type="entry name" value="Malonyl-Coenzyme A Acyl Carrier Protein, domain 2"/>
    <property type="match status" value="1"/>
</dbReference>
<evidence type="ECO:0000256" key="7">
    <source>
        <dbReference type="ARBA" id="ARBA00023315"/>
    </source>
</evidence>
<dbReference type="Pfam" id="PF02801">
    <property type="entry name" value="Ketoacyl-synt_C"/>
    <property type="match status" value="1"/>
</dbReference>
<dbReference type="InterPro" id="IPR006162">
    <property type="entry name" value="Ppantetheine_attach_site"/>
</dbReference>
<keyword evidence="6" id="KW-0511">Multifunctional enzyme</keyword>
<dbReference type="SMART" id="SM00826">
    <property type="entry name" value="PKS_DH"/>
    <property type="match status" value="1"/>
</dbReference>
<keyword evidence="13" id="KW-1185">Reference proteome</keyword>
<dbReference type="InterPro" id="IPR014031">
    <property type="entry name" value="Ketoacyl_synth_C"/>
</dbReference>
<feature type="region of interest" description="C-terminal hotdog fold" evidence="8">
    <location>
        <begin position="1099"/>
        <end position="1255"/>
    </location>
</feature>
<dbReference type="Proteomes" id="UP000053328">
    <property type="component" value="Unassembled WGS sequence"/>
</dbReference>
<dbReference type="InterPro" id="IPR014043">
    <property type="entry name" value="Acyl_transferase_dom"/>
</dbReference>
<feature type="domain" description="PKS/mFAS DH" evidence="11">
    <location>
        <begin position="936"/>
        <end position="1255"/>
    </location>
</feature>
<dbReference type="InterPro" id="IPR036291">
    <property type="entry name" value="NAD(P)-bd_dom_sf"/>
</dbReference>
<dbReference type="InterPro" id="IPR018201">
    <property type="entry name" value="Ketoacyl_synth_AS"/>
</dbReference>
<dbReference type="GO" id="GO:0044550">
    <property type="term" value="P:secondary metabolite biosynthetic process"/>
    <property type="evidence" value="ECO:0007669"/>
    <property type="project" value="UniProtKB-ARBA"/>
</dbReference>
<dbReference type="PROSITE" id="PS52019">
    <property type="entry name" value="PKS_MFAS_DH"/>
    <property type="match status" value="1"/>
</dbReference>
<dbReference type="SUPFAM" id="SSF47336">
    <property type="entry name" value="ACP-like"/>
    <property type="match status" value="1"/>
</dbReference>
<dbReference type="InterPro" id="IPR013968">
    <property type="entry name" value="PKS_KR"/>
</dbReference>
<dbReference type="PROSITE" id="PS52004">
    <property type="entry name" value="KS3_2"/>
    <property type="match status" value="1"/>
</dbReference>
<dbReference type="Gene3D" id="1.10.1200.10">
    <property type="entry name" value="ACP-like"/>
    <property type="match status" value="1"/>
</dbReference>
<dbReference type="SUPFAM" id="SSF50129">
    <property type="entry name" value="GroES-like"/>
    <property type="match status" value="1"/>
</dbReference>
<dbReference type="SMART" id="SM00827">
    <property type="entry name" value="PKS_AT"/>
    <property type="match status" value="1"/>
</dbReference>
<dbReference type="InterPro" id="IPR001227">
    <property type="entry name" value="Ac_transferase_dom_sf"/>
</dbReference>
<gene>
    <name evidence="12" type="ORF">PV08_09991</name>
</gene>
<feature type="domain" description="Carrier" evidence="9">
    <location>
        <begin position="2309"/>
        <end position="2386"/>
    </location>
</feature>
<dbReference type="Pfam" id="PF00698">
    <property type="entry name" value="Acyl_transf_1"/>
    <property type="match status" value="1"/>
</dbReference>
<dbReference type="InterPro" id="IPR020841">
    <property type="entry name" value="PKS_Beta-ketoAc_synthase_dom"/>
</dbReference>
<dbReference type="SUPFAM" id="SSF51735">
    <property type="entry name" value="NAD(P)-binding Rossmann-fold domains"/>
    <property type="match status" value="2"/>
</dbReference>
<dbReference type="VEuPathDB" id="FungiDB:PV08_09991"/>
<dbReference type="CDD" id="cd05195">
    <property type="entry name" value="enoyl_red"/>
    <property type="match status" value="1"/>
</dbReference>
<dbReference type="InterPro" id="IPR057326">
    <property type="entry name" value="KR_dom"/>
</dbReference>
<evidence type="ECO:0000313" key="13">
    <source>
        <dbReference type="Proteomes" id="UP000053328"/>
    </source>
</evidence>
<keyword evidence="1" id="KW-0596">Phosphopantetheine</keyword>
<dbReference type="InterPro" id="IPR032821">
    <property type="entry name" value="PKS_assoc"/>
</dbReference>
<dbReference type="InterPro" id="IPR014030">
    <property type="entry name" value="Ketoacyl_synth_N"/>
</dbReference>
<evidence type="ECO:0000259" key="9">
    <source>
        <dbReference type="PROSITE" id="PS50075"/>
    </source>
</evidence>
<dbReference type="Pfam" id="PF21089">
    <property type="entry name" value="PKS_DH_N"/>
    <property type="match status" value="1"/>
</dbReference>
<dbReference type="SUPFAM" id="SSF55048">
    <property type="entry name" value="Probable ACP-binding domain of malonyl-CoA ACP transacylase"/>
    <property type="match status" value="1"/>
</dbReference>
<dbReference type="GO" id="GO:0031177">
    <property type="term" value="F:phosphopantetheine binding"/>
    <property type="evidence" value="ECO:0007669"/>
    <property type="project" value="InterPro"/>
</dbReference>
<organism evidence="12 13">
    <name type="scientific">Exophiala spinifera</name>
    <dbReference type="NCBI Taxonomy" id="91928"/>
    <lineage>
        <taxon>Eukaryota</taxon>
        <taxon>Fungi</taxon>
        <taxon>Dikarya</taxon>
        <taxon>Ascomycota</taxon>
        <taxon>Pezizomycotina</taxon>
        <taxon>Eurotiomycetes</taxon>
        <taxon>Chaetothyriomycetidae</taxon>
        <taxon>Chaetothyriales</taxon>
        <taxon>Herpotrichiellaceae</taxon>
        <taxon>Exophiala</taxon>
    </lineage>
</organism>
<feature type="region of interest" description="N-terminal hotdog fold" evidence="8">
    <location>
        <begin position="936"/>
        <end position="1072"/>
    </location>
</feature>
<dbReference type="Pfam" id="PF00109">
    <property type="entry name" value="ketoacyl-synt"/>
    <property type="match status" value="1"/>
</dbReference>
<dbReference type="EMBL" id="KN847498">
    <property type="protein sequence ID" value="KIW12713.1"/>
    <property type="molecule type" value="Genomic_DNA"/>
</dbReference>
<dbReference type="PROSITE" id="PS00012">
    <property type="entry name" value="PHOSPHOPANTETHEINE"/>
    <property type="match status" value="1"/>
</dbReference>
<evidence type="ECO:0000256" key="5">
    <source>
        <dbReference type="ARBA" id="ARBA00023002"/>
    </source>
</evidence>
<feature type="active site" description="Proton donor; for dehydratase activity" evidence="8">
    <location>
        <position position="1164"/>
    </location>
</feature>
<dbReference type="Gene3D" id="3.90.180.10">
    <property type="entry name" value="Medium-chain alcohol dehydrogenases, catalytic domain"/>
    <property type="match status" value="1"/>
</dbReference>
<evidence type="ECO:0000256" key="2">
    <source>
        <dbReference type="ARBA" id="ARBA00022553"/>
    </source>
</evidence>
<dbReference type="PROSITE" id="PS50075">
    <property type="entry name" value="CARRIER"/>
    <property type="match status" value="1"/>
</dbReference>
<dbReference type="InterPro" id="IPR016036">
    <property type="entry name" value="Malonyl_transacylase_ACP-bd"/>
</dbReference>
<dbReference type="HOGENOM" id="CLU_000022_31_0_1"/>
<keyword evidence="5" id="KW-0560">Oxidoreductase</keyword>
<evidence type="ECO:0000256" key="6">
    <source>
        <dbReference type="ARBA" id="ARBA00023268"/>
    </source>
</evidence>
<dbReference type="Pfam" id="PF23297">
    <property type="entry name" value="ACP_SdgA_C"/>
    <property type="match status" value="1"/>
</dbReference>
<dbReference type="InterPro" id="IPR049552">
    <property type="entry name" value="PKS_DH_N"/>
</dbReference>
<dbReference type="STRING" id="91928.A0A0D2B1B3"/>
<evidence type="ECO:0000256" key="3">
    <source>
        <dbReference type="ARBA" id="ARBA00022679"/>
    </source>
</evidence>
<evidence type="ECO:0000256" key="1">
    <source>
        <dbReference type="ARBA" id="ARBA00022450"/>
    </source>
</evidence>
<dbReference type="OrthoDB" id="329835at2759"/>
<dbReference type="InterPro" id="IPR050091">
    <property type="entry name" value="PKS_NRPS_Biosynth_Enz"/>
</dbReference>
<dbReference type="InterPro" id="IPR020806">
    <property type="entry name" value="PKS_PP-bd"/>
</dbReference>
<evidence type="ECO:0000259" key="11">
    <source>
        <dbReference type="PROSITE" id="PS52019"/>
    </source>
</evidence>
<dbReference type="Gene3D" id="3.40.50.720">
    <property type="entry name" value="NAD(P)-binding Rossmann-like Domain"/>
    <property type="match status" value="2"/>
</dbReference>
<keyword evidence="7" id="KW-0012">Acyltransferase</keyword>
<dbReference type="InterPro" id="IPR049900">
    <property type="entry name" value="PKS_mFAS_DH"/>
</dbReference>
<dbReference type="InterPro" id="IPR020807">
    <property type="entry name" value="PKS_DH"/>
</dbReference>
<dbReference type="SMART" id="SM00823">
    <property type="entry name" value="PKS_PP"/>
    <property type="match status" value="1"/>
</dbReference>
<protein>
    <submittedName>
        <fullName evidence="12">Uncharacterized protein</fullName>
    </submittedName>
</protein>
<dbReference type="SMART" id="SM00825">
    <property type="entry name" value="PKS_KS"/>
    <property type="match status" value="1"/>
</dbReference>
<dbReference type="InterPro" id="IPR049551">
    <property type="entry name" value="PKS_DH_C"/>
</dbReference>
<dbReference type="PANTHER" id="PTHR43775">
    <property type="entry name" value="FATTY ACID SYNTHASE"/>
    <property type="match status" value="1"/>
</dbReference>
<dbReference type="GO" id="GO:0004315">
    <property type="term" value="F:3-oxoacyl-[acyl-carrier-protein] synthase activity"/>
    <property type="evidence" value="ECO:0007669"/>
    <property type="project" value="InterPro"/>
</dbReference>
<dbReference type="Pfam" id="PF08659">
    <property type="entry name" value="KR"/>
    <property type="match status" value="1"/>
</dbReference>
<evidence type="ECO:0000313" key="12">
    <source>
        <dbReference type="EMBL" id="KIW12713.1"/>
    </source>
</evidence>
<dbReference type="InterPro" id="IPR016035">
    <property type="entry name" value="Acyl_Trfase/lysoPLipase"/>
</dbReference>
<dbReference type="InterPro" id="IPR011032">
    <property type="entry name" value="GroES-like_sf"/>
</dbReference>